<evidence type="ECO:0000313" key="3">
    <source>
        <dbReference type="EMBL" id="PSL16864.1"/>
    </source>
</evidence>
<dbReference type="InterPro" id="IPR027417">
    <property type="entry name" value="P-loop_NTPase"/>
</dbReference>
<dbReference type="Gene3D" id="1.10.8.60">
    <property type="match status" value="1"/>
</dbReference>
<sequence length="268" mass="29782">MLCVRVTRVIYWLNLIQGCANHGKTRAVTQKEKSRSTAAPMQLPLGISLRDDARFENFVRGRNGLVCAALEKAASGFGEQYLFLWGHAGTGCSHLLQSCCHASDPVRRSAVYLPLAELKSCGPQLLENFDQLDLVCIDNLEQIAGDAEWEEAVFHLYNRMRANGHVLILAASLPPAKLGIKLADLESRLNWGMVFQLQALDDDTKVVALKARAHARGLQLGDDVIRYLMHHGSRNMAHLLVTLDELDVASLSAQRKITVPFVKQVMNW</sequence>
<dbReference type="Proteomes" id="UP000242133">
    <property type="component" value="Unassembled WGS sequence"/>
</dbReference>
<evidence type="ECO:0000259" key="1">
    <source>
        <dbReference type="Pfam" id="PF00308"/>
    </source>
</evidence>
<evidence type="ECO:0000313" key="4">
    <source>
        <dbReference type="Proteomes" id="UP000242133"/>
    </source>
</evidence>
<dbReference type="PANTHER" id="PTHR30050:SF5">
    <property type="entry name" value="DNAA REGULATORY INACTIVATOR HDA"/>
    <property type="match status" value="1"/>
</dbReference>
<dbReference type="NCBIfam" id="TIGR03420">
    <property type="entry name" value="DnaA_homol_Hda"/>
    <property type="match status" value="1"/>
</dbReference>
<dbReference type="AlphaFoldDB" id="A0A2P8F573"/>
<reference evidence="3 4" key="1">
    <citation type="submission" date="2018-03" db="EMBL/GenBank/DDBJ databases">
        <title>Genomic Encyclopedia of Archaeal and Bacterial Type Strains, Phase II (KMG-II): from individual species to whole genera.</title>
        <authorList>
            <person name="Goeker M."/>
        </authorList>
    </citation>
    <scope>NUCLEOTIDE SEQUENCE [LARGE SCALE GENOMIC DNA]</scope>
    <source>
        <strain evidence="3 4">DSM 17586</strain>
    </source>
</reference>
<evidence type="ECO:0000259" key="2">
    <source>
        <dbReference type="Pfam" id="PF22688"/>
    </source>
</evidence>
<dbReference type="InterPro" id="IPR017788">
    <property type="entry name" value="Hda"/>
</dbReference>
<keyword evidence="4" id="KW-1185">Reference proteome</keyword>
<comment type="caution">
    <text evidence="3">The sequence shown here is derived from an EMBL/GenBank/DDBJ whole genome shotgun (WGS) entry which is preliminary data.</text>
</comment>
<dbReference type="InterPro" id="IPR013317">
    <property type="entry name" value="DnaA_dom"/>
</dbReference>
<feature type="domain" description="Chromosomal replication initiator protein DnaA ATPAse" evidence="1">
    <location>
        <begin position="51"/>
        <end position="195"/>
    </location>
</feature>
<name>A0A2P8F573_9GAMM</name>
<dbReference type="EMBL" id="PYGI01000001">
    <property type="protein sequence ID" value="PSL16864.1"/>
    <property type="molecule type" value="Genomic_DNA"/>
</dbReference>
<dbReference type="SUPFAM" id="SSF52540">
    <property type="entry name" value="P-loop containing nucleoside triphosphate hydrolases"/>
    <property type="match status" value="1"/>
</dbReference>
<dbReference type="PROSITE" id="PS51257">
    <property type="entry name" value="PROKAR_LIPOPROTEIN"/>
    <property type="match status" value="1"/>
</dbReference>
<dbReference type="Pfam" id="PF22688">
    <property type="entry name" value="Hda_lid"/>
    <property type="match status" value="1"/>
</dbReference>
<dbReference type="GO" id="GO:0032297">
    <property type="term" value="P:negative regulation of DNA-templated DNA replication initiation"/>
    <property type="evidence" value="ECO:0007669"/>
    <property type="project" value="InterPro"/>
</dbReference>
<dbReference type="InterPro" id="IPR055199">
    <property type="entry name" value="Hda_lid"/>
</dbReference>
<gene>
    <name evidence="3" type="ORF">CLV44_101264</name>
</gene>
<dbReference type="Gene3D" id="3.40.50.300">
    <property type="entry name" value="P-loop containing nucleotide triphosphate hydrolases"/>
    <property type="match status" value="1"/>
</dbReference>
<proteinExistence type="predicted"/>
<protein>
    <submittedName>
        <fullName evidence="3">Regulatory inactivation of DnaA Hda protein</fullName>
    </submittedName>
</protein>
<dbReference type="Pfam" id="PF00308">
    <property type="entry name" value="Bac_DnaA"/>
    <property type="match status" value="1"/>
</dbReference>
<feature type="domain" description="Hda lid" evidence="2">
    <location>
        <begin position="202"/>
        <end position="266"/>
    </location>
</feature>
<dbReference type="PANTHER" id="PTHR30050">
    <property type="entry name" value="CHROMOSOMAL REPLICATION INITIATOR PROTEIN DNAA"/>
    <property type="match status" value="1"/>
</dbReference>
<organism evidence="3 4">
    <name type="scientific">Marinobacterium halophilum</name>
    <dbReference type="NCBI Taxonomy" id="267374"/>
    <lineage>
        <taxon>Bacteria</taxon>
        <taxon>Pseudomonadati</taxon>
        <taxon>Pseudomonadota</taxon>
        <taxon>Gammaproteobacteria</taxon>
        <taxon>Oceanospirillales</taxon>
        <taxon>Oceanospirillaceae</taxon>
        <taxon>Marinobacterium</taxon>
    </lineage>
</organism>
<dbReference type="GO" id="GO:0006270">
    <property type="term" value="P:DNA replication initiation"/>
    <property type="evidence" value="ECO:0007669"/>
    <property type="project" value="TreeGrafter"/>
</dbReference>
<accession>A0A2P8F573</accession>